<protein>
    <recommendedName>
        <fullName evidence="4">Hemopexin</fullName>
    </recommendedName>
</protein>
<name>A0A7M4FIB2_CROPO</name>
<keyword evidence="6" id="KW-0964">Secreted</keyword>
<reference evidence="17" key="1">
    <citation type="submission" date="2025-08" db="UniProtKB">
        <authorList>
            <consortium name="Ensembl"/>
        </authorList>
    </citation>
    <scope>IDENTIFICATION</scope>
</reference>
<feature type="repeat" description="Hemopexin" evidence="14">
    <location>
        <begin position="272"/>
        <end position="316"/>
    </location>
</feature>
<dbReference type="AlphaFoldDB" id="A0A7M4FIB2"/>
<evidence type="ECO:0000256" key="2">
    <source>
        <dbReference type="ARBA" id="ARBA00004613"/>
    </source>
</evidence>
<dbReference type="FunFam" id="2.110.10.10:FF:000009">
    <property type="entry name" value="Hemopexin"/>
    <property type="match status" value="1"/>
</dbReference>
<sequence>MRATAAATAALCLAWALALVLAYPHARNGPGMTPPKLPGASHGSRCGAETPNDTDTLRRCADDGAFDAVTLDEKGRMLFFKGDEVWKGLHGGPEPINATWPELGSGPVDAAFRIHHQDSPEHDSLYLLQGEQVWAYADGKLRSGYPRAIGDEFKGVPGHLDSAVECHVEECQAEGVIFFKGTHAYWYDLSTGQLKERAWTQVGNCSAMLRWLERYYCFQGLRFLRFHPLTGDVPRHYPLDARDYFICCPGRGHGYAARQNATLYALMDRCSGMPLQAFTSDDKGRLYAFRQSYYFRLDSQRDGWHAWPIKHTWAGLEGEVDAAFTWENLTYFIQGAQVSIYREDRSHAPVQGYPKRLQDELGIPGADAAFICPGSTLLYVIRGARGWGARAGRARARGGGMGTRTPGSH</sequence>
<keyword evidence="10" id="KW-0677">Repeat</keyword>
<evidence type="ECO:0000313" key="17">
    <source>
        <dbReference type="Ensembl" id="ENSCPRP00005024391.1"/>
    </source>
</evidence>
<evidence type="ECO:0000256" key="15">
    <source>
        <dbReference type="SAM" id="MobiDB-lite"/>
    </source>
</evidence>
<evidence type="ECO:0000256" key="12">
    <source>
        <dbReference type="ARBA" id="ARBA00023157"/>
    </source>
</evidence>
<feature type="repeat" description="Hemopexin" evidence="14">
    <location>
        <begin position="317"/>
        <end position="364"/>
    </location>
</feature>
<evidence type="ECO:0000256" key="6">
    <source>
        <dbReference type="ARBA" id="ARBA00022525"/>
    </source>
</evidence>
<dbReference type="PROSITE" id="PS51642">
    <property type="entry name" value="HEMOPEXIN_2"/>
    <property type="match status" value="6"/>
</dbReference>
<comment type="similarity">
    <text evidence="3">Belongs to the hemopexin family.</text>
</comment>
<feature type="repeat" description="Hemopexin" evidence="14">
    <location>
        <begin position="63"/>
        <end position="103"/>
    </location>
</feature>
<organism evidence="17 18">
    <name type="scientific">Crocodylus porosus</name>
    <name type="common">Saltwater crocodile</name>
    <name type="synonym">Estuarine crocodile</name>
    <dbReference type="NCBI Taxonomy" id="8502"/>
    <lineage>
        <taxon>Eukaryota</taxon>
        <taxon>Metazoa</taxon>
        <taxon>Chordata</taxon>
        <taxon>Craniata</taxon>
        <taxon>Vertebrata</taxon>
        <taxon>Euteleostomi</taxon>
        <taxon>Archelosauria</taxon>
        <taxon>Archosauria</taxon>
        <taxon>Crocodylia</taxon>
        <taxon>Longirostres</taxon>
        <taxon>Crocodylidae</taxon>
        <taxon>Crocodylus</taxon>
    </lineage>
</organism>
<dbReference type="PROSITE" id="PS00024">
    <property type="entry name" value="HEMOPEXIN"/>
    <property type="match status" value="1"/>
</dbReference>
<evidence type="ECO:0000256" key="3">
    <source>
        <dbReference type="ARBA" id="ARBA00011072"/>
    </source>
</evidence>
<comment type="subcellular location">
    <subcellularLocation>
        <location evidence="2">Secreted</location>
    </subcellularLocation>
</comment>
<proteinExistence type="inferred from homology"/>
<keyword evidence="9 16" id="KW-0732">Signal</keyword>
<dbReference type="GO" id="GO:0042168">
    <property type="term" value="P:heme metabolic process"/>
    <property type="evidence" value="ECO:0007669"/>
    <property type="project" value="Ensembl"/>
</dbReference>
<evidence type="ECO:0000313" key="18">
    <source>
        <dbReference type="Proteomes" id="UP000594220"/>
    </source>
</evidence>
<dbReference type="SUPFAM" id="SSF50923">
    <property type="entry name" value="Hemopexin-like domain"/>
    <property type="match status" value="2"/>
</dbReference>
<dbReference type="GO" id="GO:0002639">
    <property type="term" value="P:positive regulation of immunoglobulin production"/>
    <property type="evidence" value="ECO:0007669"/>
    <property type="project" value="Ensembl"/>
</dbReference>
<evidence type="ECO:0000256" key="13">
    <source>
        <dbReference type="ARBA" id="ARBA00023180"/>
    </source>
</evidence>
<feature type="chain" id="PRO_5029895611" description="Hemopexin" evidence="16">
    <location>
        <begin position="23"/>
        <end position="409"/>
    </location>
</feature>
<evidence type="ECO:0000256" key="9">
    <source>
        <dbReference type="ARBA" id="ARBA00022729"/>
    </source>
</evidence>
<dbReference type="Proteomes" id="UP000594220">
    <property type="component" value="Unplaced"/>
</dbReference>
<keyword evidence="12" id="KW-1015">Disulfide bond</keyword>
<dbReference type="InterPro" id="IPR018486">
    <property type="entry name" value="Hemopexin_CS"/>
</dbReference>
<dbReference type="Gene3D" id="2.110.10.10">
    <property type="entry name" value="Hemopexin-like domain"/>
    <property type="match status" value="2"/>
</dbReference>
<dbReference type="SMART" id="SM00120">
    <property type="entry name" value="HX"/>
    <property type="match status" value="5"/>
</dbReference>
<evidence type="ECO:0000256" key="10">
    <source>
        <dbReference type="ARBA" id="ARBA00022737"/>
    </source>
</evidence>
<evidence type="ECO:0000256" key="1">
    <source>
        <dbReference type="ARBA" id="ARBA00002031"/>
    </source>
</evidence>
<accession>A0A7M4FIB2</accession>
<dbReference type="GeneTree" id="ENSGT00390000009178"/>
<dbReference type="InterPro" id="IPR000585">
    <property type="entry name" value="Hemopexin-like_dom"/>
</dbReference>
<comment type="function">
    <text evidence="1">Binds heme and transports it to the liver for breakdown and iron recovery, after which the free hemopexin returns to the circulation.</text>
</comment>
<dbReference type="InterPro" id="IPR051298">
    <property type="entry name" value="Heme_transport/Cell_adhesion"/>
</dbReference>
<evidence type="ECO:0000256" key="5">
    <source>
        <dbReference type="ARBA" id="ARBA00022448"/>
    </source>
</evidence>
<evidence type="ECO:0000256" key="11">
    <source>
        <dbReference type="ARBA" id="ARBA00023004"/>
    </source>
</evidence>
<keyword evidence="11" id="KW-0408">Iron</keyword>
<feature type="repeat" description="Hemopexin" evidence="14">
    <location>
        <begin position="105"/>
        <end position="156"/>
    </location>
</feature>
<dbReference type="Pfam" id="PF00045">
    <property type="entry name" value="Hemopexin"/>
    <property type="match status" value="2"/>
</dbReference>
<dbReference type="InterPro" id="IPR036375">
    <property type="entry name" value="Hemopexin-like_dom_sf"/>
</dbReference>
<dbReference type="GO" id="GO:0046872">
    <property type="term" value="F:metal ion binding"/>
    <property type="evidence" value="ECO:0007669"/>
    <property type="project" value="UniProtKB-KW"/>
</dbReference>
<feature type="region of interest" description="Disordered" evidence="15">
    <location>
        <begin position="32"/>
        <end position="52"/>
    </location>
</feature>
<evidence type="ECO:0000256" key="14">
    <source>
        <dbReference type="PROSITE-ProRule" id="PRU01011"/>
    </source>
</evidence>
<evidence type="ECO:0000256" key="16">
    <source>
        <dbReference type="SAM" id="SignalP"/>
    </source>
</evidence>
<dbReference type="PANTHER" id="PTHR22917">
    <property type="entry name" value="HEMOPEXIN DOMAIN-CONTAINING PROTEIN"/>
    <property type="match status" value="1"/>
</dbReference>
<evidence type="ECO:0000256" key="4">
    <source>
        <dbReference type="ARBA" id="ARBA00013632"/>
    </source>
</evidence>
<dbReference type="Ensembl" id="ENSCPRT00005028487.1">
    <property type="protein sequence ID" value="ENSCPRP00005024391.1"/>
    <property type="gene ID" value="ENSCPRG00005016966.1"/>
</dbReference>
<evidence type="ECO:0000256" key="8">
    <source>
        <dbReference type="ARBA" id="ARBA00022723"/>
    </source>
</evidence>
<evidence type="ECO:0000256" key="7">
    <source>
        <dbReference type="ARBA" id="ARBA00022617"/>
    </source>
</evidence>
<dbReference type="CDD" id="cd00094">
    <property type="entry name" value="HX"/>
    <property type="match status" value="1"/>
</dbReference>
<keyword evidence="18" id="KW-1185">Reference proteome</keyword>
<keyword evidence="8" id="KW-0479">Metal-binding</keyword>
<keyword evidence="5" id="KW-0813">Transport</keyword>
<reference evidence="17" key="2">
    <citation type="submission" date="2025-09" db="UniProtKB">
        <authorList>
            <consortium name="Ensembl"/>
        </authorList>
    </citation>
    <scope>IDENTIFICATION</scope>
</reference>
<keyword evidence="7" id="KW-0349">Heme</keyword>
<feature type="repeat" description="Hemopexin" evidence="14">
    <location>
        <begin position="202"/>
        <end position="248"/>
    </location>
</feature>
<gene>
    <name evidence="17" type="primary">HPX</name>
</gene>
<dbReference type="InterPro" id="IPR018487">
    <property type="entry name" value="Hemopexin-like_repeat"/>
</dbReference>
<feature type="repeat" description="Hemopexin" evidence="14">
    <location>
        <begin position="157"/>
        <end position="201"/>
    </location>
</feature>
<dbReference type="GO" id="GO:0051246">
    <property type="term" value="P:regulation of protein metabolic process"/>
    <property type="evidence" value="ECO:0007669"/>
    <property type="project" value="Ensembl"/>
</dbReference>
<dbReference type="GO" id="GO:0005615">
    <property type="term" value="C:extracellular space"/>
    <property type="evidence" value="ECO:0007669"/>
    <property type="project" value="Ensembl"/>
</dbReference>
<feature type="signal peptide" evidence="16">
    <location>
        <begin position="1"/>
        <end position="22"/>
    </location>
</feature>
<dbReference type="GO" id="GO:0060335">
    <property type="term" value="P:positive regulation of type II interferon-mediated signaling pathway"/>
    <property type="evidence" value="ECO:0007669"/>
    <property type="project" value="Ensembl"/>
</dbReference>
<dbReference type="GO" id="GO:0002925">
    <property type="term" value="P:positive regulation of humoral immune response mediated by circulating immunoglobulin"/>
    <property type="evidence" value="ECO:0007669"/>
    <property type="project" value="Ensembl"/>
</dbReference>
<dbReference type="OMA" id="CSSAMRW"/>
<dbReference type="GO" id="GO:0060333">
    <property type="term" value="P:type II interferon-mediated signaling pathway"/>
    <property type="evidence" value="ECO:0007669"/>
    <property type="project" value="Ensembl"/>
</dbReference>
<dbReference type="GO" id="GO:0020027">
    <property type="term" value="P:hemoglobin metabolic process"/>
    <property type="evidence" value="ECO:0007669"/>
    <property type="project" value="Ensembl"/>
</dbReference>
<keyword evidence="13" id="KW-0325">Glycoprotein</keyword>
<dbReference type="PANTHER" id="PTHR22917:SF9">
    <property type="entry name" value="HEMOPEXIN"/>
    <property type="match status" value="1"/>
</dbReference>